<sequence>MQYNRGSWAGRIREVALNEKFIQTGPDTWVTKDTARRMREAIIEARDGTLMTMTYARSQPFRAMDLPGEVRRQVLSHLIEETYLNVYTRGIHSVPTGMLLPNIVYASKVLRAEYLLEAIEKTTFIVHNGLGNEHFQKWLGSTNLSGVSSYANGFGAVRALNFPYFSRYPYYILPATTPNNDIELMLRCPKLESVRLMWAGDMLHDQNNWLNAGKSVEQVRTDYRLDRLMQLRGLKRMVLVRFQFDTVAEEVLESLVEWLREALPMNGEGKKPELVIL</sequence>
<dbReference type="EMBL" id="JAUJLE010000005">
    <property type="protein sequence ID" value="KAK1013625.1"/>
    <property type="molecule type" value="Genomic_DNA"/>
</dbReference>
<proteinExistence type="predicted"/>
<evidence type="ECO:0000313" key="2">
    <source>
        <dbReference type="Proteomes" id="UP001175353"/>
    </source>
</evidence>
<evidence type="ECO:0000313" key="1">
    <source>
        <dbReference type="EMBL" id="KAK1013625.1"/>
    </source>
</evidence>
<gene>
    <name evidence="1" type="ORF">LTR91_001221</name>
</gene>
<comment type="caution">
    <text evidence="1">The sequence shown here is derived from an EMBL/GenBank/DDBJ whole genome shotgun (WGS) entry which is preliminary data.</text>
</comment>
<organism evidence="1 2">
    <name type="scientific">Friedmanniomyces endolithicus</name>
    <dbReference type="NCBI Taxonomy" id="329885"/>
    <lineage>
        <taxon>Eukaryota</taxon>
        <taxon>Fungi</taxon>
        <taxon>Dikarya</taxon>
        <taxon>Ascomycota</taxon>
        <taxon>Pezizomycotina</taxon>
        <taxon>Dothideomycetes</taxon>
        <taxon>Dothideomycetidae</taxon>
        <taxon>Mycosphaerellales</taxon>
        <taxon>Teratosphaeriaceae</taxon>
        <taxon>Friedmanniomyces</taxon>
    </lineage>
</organism>
<name>A0AAN6R1T3_9PEZI</name>
<dbReference type="AlphaFoldDB" id="A0AAN6R1T3"/>
<reference evidence="1" key="1">
    <citation type="submission" date="2023-06" db="EMBL/GenBank/DDBJ databases">
        <title>Black Yeasts Isolated from many extreme environments.</title>
        <authorList>
            <person name="Coleine C."/>
            <person name="Stajich J.E."/>
            <person name="Selbmann L."/>
        </authorList>
    </citation>
    <scope>NUCLEOTIDE SEQUENCE</scope>
    <source>
        <strain evidence="1">CCFEE 5200</strain>
    </source>
</reference>
<keyword evidence="2" id="KW-1185">Reference proteome</keyword>
<protein>
    <submittedName>
        <fullName evidence="1">Uncharacterized protein</fullName>
    </submittedName>
</protein>
<accession>A0AAN6R1T3</accession>
<dbReference type="Proteomes" id="UP001175353">
    <property type="component" value="Unassembled WGS sequence"/>
</dbReference>